<dbReference type="EMBL" id="CM001023">
    <property type="protein sequence ID" value="EAZ83105.2"/>
    <property type="molecule type" value="Genomic_DNA"/>
</dbReference>
<dbReference type="HOGENOM" id="CLU_515689_0_0_10"/>
<protein>
    <recommendedName>
        <fullName evidence="3">Membrane dipeptidase (Peptidase family M19)</fullName>
    </recommendedName>
</protein>
<dbReference type="Gene3D" id="3.20.20.140">
    <property type="entry name" value="Metal-dependent hydrolases"/>
    <property type="match status" value="1"/>
</dbReference>
<sequence>MAMRFSDLHCHNHMRAHFWMQEQRKRFERKGEFSPWTVIASNRKGYLKGKMGASYSQTDLVKAWNGNLRLTFNSLYPLEKPFVKGFKPKVGDDKWTRFLIAFATSHKLPFRDFIQTMYMRIPDDAVDYFQSTAYDYWDSLNREMRFVTKDSGKRIKRNEVFTPGLARRIFESEKKRRNNFPREMLATNACYHIPKTPKDLRASVEDDSEITMVLTIEGSHALGTDRASIAEVSRRVQYIKNEWPIPVFFITFAHHFDNKLCGHAHSIPDQGKALLDQSANLNAGFNDNGRRILREFLGLNKKLERDSKYGYRILIDVKHMSAKSRKEYYEEFVIPCMEKEDVIPVIGSHCGYSGRKTLEEHISLQDSERDEYTELCGDESHLSETERKQLIKNQPLGKFNAWNINLCDEDIRMIVKTKGLFGLSFDQRILGITDKDKDSKRNGIQLLWENIEGIVKSAYSNEDFTEEEKLQVWQCITIGTDLEGLIDPVSPYPTVLEFEVFAGNLIFEIEESRKNLELSYLSHLTSIDDVRKCVEDFCFNNAAAFVKKHYPSKESMEQ</sequence>
<dbReference type="AlphaFoldDB" id="A3HTD7"/>
<evidence type="ECO:0000313" key="2">
    <source>
        <dbReference type="Proteomes" id="UP000003919"/>
    </source>
</evidence>
<dbReference type="STRING" id="388413.ALPR1_12830"/>
<dbReference type="Proteomes" id="UP000003919">
    <property type="component" value="Chromosome"/>
</dbReference>
<organism evidence="1 2">
    <name type="scientific">Algoriphagus machipongonensis</name>
    <dbReference type="NCBI Taxonomy" id="388413"/>
    <lineage>
        <taxon>Bacteria</taxon>
        <taxon>Pseudomonadati</taxon>
        <taxon>Bacteroidota</taxon>
        <taxon>Cytophagia</taxon>
        <taxon>Cytophagales</taxon>
        <taxon>Cyclobacteriaceae</taxon>
        <taxon>Algoriphagus</taxon>
    </lineage>
</organism>
<evidence type="ECO:0000313" key="1">
    <source>
        <dbReference type="EMBL" id="EAZ83105.2"/>
    </source>
</evidence>
<dbReference type="eggNOG" id="COG2355">
    <property type="taxonomic scope" value="Bacteria"/>
</dbReference>
<proteinExistence type="predicted"/>
<keyword evidence="2" id="KW-1185">Reference proteome</keyword>
<dbReference type="InterPro" id="IPR032466">
    <property type="entry name" value="Metal_Hydrolase"/>
</dbReference>
<gene>
    <name evidence="1" type="ORF">ALPR1_12830</name>
</gene>
<name>A3HTD7_9BACT</name>
<comment type="caution">
    <text evidence="1">The sequence shown here is derived from an EMBL/GenBank/DDBJ whole genome shotgun (WGS) entry which is preliminary data.</text>
</comment>
<dbReference type="EMBL" id="AAXU02000001">
    <property type="protein sequence ID" value="EAZ83105.2"/>
    <property type="molecule type" value="Genomic_DNA"/>
</dbReference>
<reference evidence="1 2" key="1">
    <citation type="journal article" date="2011" name="J. Bacteriol.">
        <title>Complete genome sequence of Algoriphagus sp. PR1, bacterial prey of a colony-forming choanoflagellate.</title>
        <authorList>
            <person name="Alegado R.A."/>
            <person name="Ferriera S."/>
            <person name="Nusbaum C."/>
            <person name="Young S.K."/>
            <person name="Zeng Q."/>
            <person name="Imamovic A."/>
            <person name="Fairclough S.R."/>
            <person name="King N."/>
        </authorList>
    </citation>
    <scope>NUCLEOTIDE SEQUENCE [LARGE SCALE GENOMIC DNA]</scope>
    <source>
        <strain evidence="1 2">PR1</strain>
    </source>
</reference>
<accession>A3HTD7</accession>
<evidence type="ECO:0008006" key="3">
    <source>
        <dbReference type="Google" id="ProtNLM"/>
    </source>
</evidence>
<dbReference type="SUPFAM" id="SSF51556">
    <property type="entry name" value="Metallo-dependent hydrolases"/>
    <property type="match status" value="1"/>
</dbReference>